<proteinExistence type="predicted"/>
<protein>
    <submittedName>
        <fullName evidence="2">Uncharacterized protein</fullName>
    </submittedName>
</protein>
<keyword evidence="1" id="KW-0472">Membrane</keyword>
<evidence type="ECO:0000313" key="3">
    <source>
        <dbReference type="Proteomes" id="UP000320333"/>
    </source>
</evidence>
<sequence>MSTSLGAPMVVTIFLSAMAFENAAKGLVLSLNKFHQSSTTIPAIMVITNVLALFFGPIYIWTALATTRCQESWFLAKVIMHLFFTSFATFLLYKTWIVSQRRTAVAAGATALLLHRTTWTILDWVSSKAIATPSSCFYMQDKTSIVGIATAGILVDLFCTGCTIWSAVRDVDPHTVAAMPTSKLKRIYKVLIADNVFRTFLILACNSFTLTYCALSTLEITSGNPRLVLLIPALTNFVYTQALNAEFHWINVRQDILKADNEFNEQKVHSV</sequence>
<keyword evidence="3" id="KW-1185">Reference proteome</keyword>
<comment type="caution">
    <text evidence="2">The sequence shown here is derived from an EMBL/GenBank/DDBJ whole genome shotgun (WGS) entry which is preliminary data.</text>
</comment>
<evidence type="ECO:0000313" key="2">
    <source>
        <dbReference type="EMBL" id="TPX74000.1"/>
    </source>
</evidence>
<keyword evidence="1" id="KW-1133">Transmembrane helix</keyword>
<dbReference type="Proteomes" id="UP000320333">
    <property type="component" value="Unassembled WGS sequence"/>
</dbReference>
<accession>A0A507FEJ6</accession>
<dbReference type="EMBL" id="QEAP01000151">
    <property type="protein sequence ID" value="TPX74000.1"/>
    <property type="molecule type" value="Genomic_DNA"/>
</dbReference>
<dbReference type="AlphaFoldDB" id="A0A507FEJ6"/>
<gene>
    <name evidence="2" type="ORF">CcCBS67573_g04740</name>
</gene>
<feature type="transmembrane region" description="Helical" evidence="1">
    <location>
        <begin position="74"/>
        <end position="93"/>
    </location>
</feature>
<evidence type="ECO:0000256" key="1">
    <source>
        <dbReference type="SAM" id="Phobius"/>
    </source>
</evidence>
<dbReference type="OrthoDB" id="2114793at2759"/>
<feature type="transmembrane region" description="Helical" evidence="1">
    <location>
        <begin position="43"/>
        <end position="62"/>
    </location>
</feature>
<reference evidence="2 3" key="1">
    <citation type="journal article" date="2019" name="Sci. Rep.">
        <title>Comparative genomics of chytrid fungi reveal insights into the obligate biotrophic and pathogenic lifestyle of Synchytrium endobioticum.</title>
        <authorList>
            <person name="van de Vossenberg B.T.L.H."/>
            <person name="Warris S."/>
            <person name="Nguyen H.D.T."/>
            <person name="van Gent-Pelzer M.P.E."/>
            <person name="Joly D.L."/>
            <person name="van de Geest H.C."/>
            <person name="Bonants P.J.M."/>
            <person name="Smith D.S."/>
            <person name="Levesque C.A."/>
            <person name="van der Lee T.A.J."/>
        </authorList>
    </citation>
    <scope>NUCLEOTIDE SEQUENCE [LARGE SCALE GENOMIC DNA]</scope>
    <source>
        <strain evidence="2 3">CBS 675.73</strain>
    </source>
</reference>
<name>A0A507FEJ6_9FUNG</name>
<keyword evidence="1" id="KW-0812">Transmembrane</keyword>
<organism evidence="2 3">
    <name type="scientific">Chytriomyces confervae</name>
    <dbReference type="NCBI Taxonomy" id="246404"/>
    <lineage>
        <taxon>Eukaryota</taxon>
        <taxon>Fungi</taxon>
        <taxon>Fungi incertae sedis</taxon>
        <taxon>Chytridiomycota</taxon>
        <taxon>Chytridiomycota incertae sedis</taxon>
        <taxon>Chytridiomycetes</taxon>
        <taxon>Chytridiales</taxon>
        <taxon>Chytriomycetaceae</taxon>
        <taxon>Chytriomyces</taxon>
    </lineage>
</organism>